<dbReference type="PANTHER" id="PTHR42852:SF6">
    <property type="entry name" value="THIOL:DISULFIDE INTERCHANGE PROTEIN DSBE"/>
    <property type="match status" value="1"/>
</dbReference>
<reference evidence="7 8" key="1">
    <citation type="submission" date="2019-03" db="EMBL/GenBank/DDBJ databases">
        <title>Genomic Encyclopedia of Type Strains, Phase IV (KMG-IV): sequencing the most valuable type-strain genomes for metagenomic binning, comparative biology and taxonomic classification.</title>
        <authorList>
            <person name="Goeker M."/>
        </authorList>
    </citation>
    <scope>NUCLEOTIDE SEQUENCE [LARGE SCALE GENOMIC DNA]</scope>
    <source>
        <strain evidence="7 8">DSM 23917</strain>
    </source>
</reference>
<keyword evidence="5" id="KW-0472">Membrane</keyword>
<dbReference type="AlphaFoldDB" id="A0A4R2LF18"/>
<evidence type="ECO:0000313" key="7">
    <source>
        <dbReference type="EMBL" id="TCO86881.1"/>
    </source>
</evidence>
<dbReference type="GO" id="GO:0030313">
    <property type="term" value="C:cell envelope"/>
    <property type="evidence" value="ECO:0007669"/>
    <property type="project" value="UniProtKB-SubCell"/>
</dbReference>
<evidence type="ECO:0000256" key="4">
    <source>
        <dbReference type="ARBA" id="ARBA00023284"/>
    </source>
</evidence>
<evidence type="ECO:0000256" key="2">
    <source>
        <dbReference type="ARBA" id="ARBA00022748"/>
    </source>
</evidence>
<comment type="caution">
    <text evidence="7">The sequence shown here is derived from an EMBL/GenBank/DDBJ whole genome shotgun (WGS) entry which is preliminary data.</text>
</comment>
<dbReference type="Pfam" id="PF13905">
    <property type="entry name" value="Thioredoxin_8"/>
    <property type="match status" value="1"/>
</dbReference>
<dbReference type="PANTHER" id="PTHR42852">
    <property type="entry name" value="THIOL:DISULFIDE INTERCHANGE PROTEIN DSBE"/>
    <property type="match status" value="1"/>
</dbReference>
<evidence type="ECO:0000256" key="1">
    <source>
        <dbReference type="ARBA" id="ARBA00004196"/>
    </source>
</evidence>
<dbReference type="GO" id="GO:0017004">
    <property type="term" value="P:cytochrome complex assembly"/>
    <property type="evidence" value="ECO:0007669"/>
    <property type="project" value="UniProtKB-KW"/>
</dbReference>
<dbReference type="InterPro" id="IPR050553">
    <property type="entry name" value="Thioredoxin_ResA/DsbE_sf"/>
</dbReference>
<dbReference type="InterPro" id="IPR012336">
    <property type="entry name" value="Thioredoxin-like_fold"/>
</dbReference>
<feature type="domain" description="Thioredoxin" evidence="6">
    <location>
        <begin position="297"/>
        <end position="438"/>
    </location>
</feature>
<evidence type="ECO:0000313" key="8">
    <source>
        <dbReference type="Proteomes" id="UP000295600"/>
    </source>
</evidence>
<evidence type="ECO:0000259" key="6">
    <source>
        <dbReference type="PROSITE" id="PS51352"/>
    </source>
</evidence>
<dbReference type="Gene3D" id="3.40.30.10">
    <property type="entry name" value="Glutaredoxin"/>
    <property type="match status" value="1"/>
</dbReference>
<dbReference type="InterPro" id="IPR036249">
    <property type="entry name" value="Thioredoxin-like_sf"/>
</dbReference>
<dbReference type="Proteomes" id="UP000295600">
    <property type="component" value="Unassembled WGS sequence"/>
</dbReference>
<gene>
    <name evidence="7" type="ORF">EV202_13912</name>
</gene>
<keyword evidence="5" id="KW-0812">Transmembrane</keyword>
<sequence>MADHLRMLFVLFTKNIKMTTVYHIFFTIISFLCLLSFRSTYPPNISITVKTDSILSSVRQKIYLYYLDGNDFFLEDSAEISPQNTKVTLYGYIPYQKTVRLFFSQKGPNDVILIPSPGEKINITITEKDGGARVYKKVTGSSATNDYVDFWNDWEKLLASIVRLNSLEYVYSNSVEYQRAIRDSINIIQEKKRELVIHTLKHSVHPELVWGELISLSNIGFREDSIKKLRQEAHTRFPDYPPIGTLVIDTVFPRANIKSKRNIQIISSLKRKKKLLKSKEQHNLFQKPENQWTVCPISSRTALANFCLSNNREESVLLSQFIGKYTLIDFWASWCLPCVKELYLAKHIYERYTDKINVCLISLGTNKVNWKNGIKRHKLEDLYNLSAVNEQNQLDRDIERLGIKSIPANYLLDPYGNIVAYDIFGIKLTNLLDSLFLQ</sequence>
<protein>
    <submittedName>
        <fullName evidence="7">Thiol-disulfide isomerase/thioredoxin</fullName>
    </submittedName>
</protein>
<proteinExistence type="predicted"/>
<dbReference type="EMBL" id="SLXB01000039">
    <property type="protein sequence ID" value="TCO86881.1"/>
    <property type="molecule type" value="Genomic_DNA"/>
</dbReference>
<comment type="subcellular location">
    <subcellularLocation>
        <location evidence="1">Cell envelope</location>
    </subcellularLocation>
</comment>
<dbReference type="InterPro" id="IPR013766">
    <property type="entry name" value="Thioredoxin_domain"/>
</dbReference>
<name>A0A4R2LF18_9BACE</name>
<evidence type="ECO:0000256" key="5">
    <source>
        <dbReference type="SAM" id="Phobius"/>
    </source>
</evidence>
<accession>A0A4R2LF18</accession>
<evidence type="ECO:0000256" key="3">
    <source>
        <dbReference type="ARBA" id="ARBA00023157"/>
    </source>
</evidence>
<dbReference type="GO" id="GO:0016853">
    <property type="term" value="F:isomerase activity"/>
    <property type="evidence" value="ECO:0007669"/>
    <property type="project" value="UniProtKB-KW"/>
</dbReference>
<keyword evidence="5" id="KW-1133">Transmembrane helix</keyword>
<keyword evidence="2" id="KW-0201">Cytochrome c-type biogenesis</keyword>
<feature type="transmembrane region" description="Helical" evidence="5">
    <location>
        <begin position="21"/>
        <end position="41"/>
    </location>
</feature>
<organism evidence="7 8">
    <name type="scientific">Prevotella heparinolytica</name>
    <dbReference type="NCBI Taxonomy" id="28113"/>
    <lineage>
        <taxon>Bacteria</taxon>
        <taxon>Pseudomonadati</taxon>
        <taxon>Bacteroidota</taxon>
        <taxon>Bacteroidia</taxon>
        <taxon>Bacteroidales</taxon>
        <taxon>Bacteroidaceae</taxon>
        <taxon>Bacteroides</taxon>
    </lineage>
</organism>
<keyword evidence="7" id="KW-0413">Isomerase</keyword>
<keyword evidence="3" id="KW-1015">Disulfide bond</keyword>
<keyword evidence="4" id="KW-0676">Redox-active center</keyword>
<dbReference type="SUPFAM" id="SSF52833">
    <property type="entry name" value="Thioredoxin-like"/>
    <property type="match status" value="1"/>
</dbReference>
<dbReference type="CDD" id="cd02966">
    <property type="entry name" value="TlpA_like_family"/>
    <property type="match status" value="1"/>
</dbReference>
<dbReference type="PROSITE" id="PS51352">
    <property type="entry name" value="THIOREDOXIN_2"/>
    <property type="match status" value="1"/>
</dbReference>